<evidence type="ECO:0000256" key="1">
    <source>
        <dbReference type="SAM" id="SignalP"/>
    </source>
</evidence>
<dbReference type="PIRSF" id="PIRSF020555">
    <property type="entry name" value="UCP020555"/>
    <property type="match status" value="1"/>
</dbReference>
<gene>
    <name evidence="2" type="ORF">GTP91_24455</name>
</gene>
<dbReference type="Pfam" id="PF16068">
    <property type="entry name" value="DUF4810"/>
    <property type="match status" value="1"/>
</dbReference>
<feature type="chain" id="PRO_5032459705" evidence="1">
    <location>
        <begin position="19"/>
        <end position="118"/>
    </location>
</feature>
<protein>
    <submittedName>
        <fullName evidence="2">DUF4810 domain-containing protein</fullName>
    </submittedName>
</protein>
<sequence>MIKSAGLMLALAAGVALTGCASAPKTMYGWEGYQPQVYQHLKGESPDQQIAALEKDLQTMSAKGKSAPPGFHAHLGMLYSISGKPDQVVAQFEDEKKLFPESATYMDFLLSKMNKGAN</sequence>
<accession>A0A845G8X0</accession>
<name>A0A845G8X0_9BURK</name>
<feature type="signal peptide" evidence="1">
    <location>
        <begin position="1"/>
        <end position="18"/>
    </location>
</feature>
<dbReference type="AlphaFoldDB" id="A0A845G8X0"/>
<reference evidence="2 3" key="1">
    <citation type="submission" date="2020-01" db="EMBL/GenBank/DDBJ databases">
        <title>Novel species isolated from a subtropical stream in China.</title>
        <authorList>
            <person name="Lu H."/>
        </authorList>
    </citation>
    <scope>NUCLEOTIDE SEQUENCE [LARGE SCALE GENOMIC DNA]</scope>
    <source>
        <strain evidence="2 3">FT82W</strain>
    </source>
</reference>
<dbReference type="PROSITE" id="PS51257">
    <property type="entry name" value="PROKAR_LIPOPROTEIN"/>
    <property type="match status" value="1"/>
</dbReference>
<organism evidence="2 3">
    <name type="scientific">Duganella vulcania</name>
    <dbReference type="NCBI Taxonomy" id="2692166"/>
    <lineage>
        <taxon>Bacteria</taxon>
        <taxon>Pseudomonadati</taxon>
        <taxon>Pseudomonadota</taxon>
        <taxon>Betaproteobacteria</taxon>
        <taxon>Burkholderiales</taxon>
        <taxon>Oxalobacteraceae</taxon>
        <taxon>Telluria group</taxon>
        <taxon>Duganella</taxon>
    </lineage>
</organism>
<proteinExistence type="predicted"/>
<dbReference type="InterPro" id="IPR014508">
    <property type="entry name" value="UCP020555_TPR-like"/>
</dbReference>
<evidence type="ECO:0000313" key="3">
    <source>
        <dbReference type="Proteomes" id="UP000470302"/>
    </source>
</evidence>
<dbReference type="Proteomes" id="UP000470302">
    <property type="component" value="Unassembled WGS sequence"/>
</dbReference>
<dbReference type="EMBL" id="WWCW01000113">
    <property type="protein sequence ID" value="MYM90311.1"/>
    <property type="molecule type" value="Genomic_DNA"/>
</dbReference>
<evidence type="ECO:0000313" key="2">
    <source>
        <dbReference type="EMBL" id="MYM90311.1"/>
    </source>
</evidence>
<keyword evidence="1" id="KW-0732">Signal</keyword>
<comment type="caution">
    <text evidence="2">The sequence shown here is derived from an EMBL/GenBank/DDBJ whole genome shotgun (WGS) entry which is preliminary data.</text>
</comment>